<evidence type="ECO:0000313" key="2">
    <source>
        <dbReference type="Proteomes" id="UP000631114"/>
    </source>
</evidence>
<gene>
    <name evidence="1" type="ORF">IFM89_022038</name>
</gene>
<dbReference type="SUPFAM" id="SSF56219">
    <property type="entry name" value="DNase I-like"/>
    <property type="match status" value="1"/>
</dbReference>
<sequence>MTLSPSFGHTPPILPLSMMQQTSDNVGLEKESSSLTITEKVDVNGTTEKLIDGTHNPTQNVVTSNGFAAFVPSQKPLKSLKFSKVFVVDPIGSSGGLAVLYKDNIAFQVVDGYKHAISEKEGGNPVFIRHMEDFVHFINDLNMTYLGFSGPSFTWSNNRLGDANIQERLDRVIANSEWLDIFPLAYVSHIATPCSDHVALAVYLSGVVDNGPKPLRFHDMKCKGSSCKVVIKECWSNSSRGSPSFIFNSKLKLLWASLRIWNKEVFGNIFTQIKKLRGFANFSSL</sequence>
<dbReference type="PANTHER" id="PTHR33710:SF71">
    <property type="entry name" value="ENDONUCLEASE_EXONUCLEASE_PHOSPHATASE DOMAIN-CONTAINING PROTEIN"/>
    <property type="match status" value="1"/>
</dbReference>
<dbReference type="Gene3D" id="3.60.10.10">
    <property type="entry name" value="Endonuclease/exonuclease/phosphatase"/>
    <property type="match status" value="1"/>
</dbReference>
<comment type="caution">
    <text evidence="1">The sequence shown here is derived from an EMBL/GenBank/DDBJ whole genome shotgun (WGS) entry which is preliminary data.</text>
</comment>
<organism evidence="1 2">
    <name type="scientific">Coptis chinensis</name>
    <dbReference type="NCBI Taxonomy" id="261450"/>
    <lineage>
        <taxon>Eukaryota</taxon>
        <taxon>Viridiplantae</taxon>
        <taxon>Streptophyta</taxon>
        <taxon>Embryophyta</taxon>
        <taxon>Tracheophyta</taxon>
        <taxon>Spermatophyta</taxon>
        <taxon>Magnoliopsida</taxon>
        <taxon>Ranunculales</taxon>
        <taxon>Ranunculaceae</taxon>
        <taxon>Coptidoideae</taxon>
        <taxon>Coptis</taxon>
    </lineage>
</organism>
<dbReference type="PANTHER" id="PTHR33710">
    <property type="entry name" value="BNAC02G09200D PROTEIN"/>
    <property type="match status" value="1"/>
</dbReference>
<dbReference type="AlphaFoldDB" id="A0A835I5I6"/>
<accession>A0A835I5I6</accession>
<proteinExistence type="predicted"/>
<keyword evidence="2" id="KW-1185">Reference proteome</keyword>
<dbReference type="EMBL" id="JADFTS010000004">
    <property type="protein sequence ID" value="KAF9610368.1"/>
    <property type="molecule type" value="Genomic_DNA"/>
</dbReference>
<dbReference type="InterPro" id="IPR036691">
    <property type="entry name" value="Endo/exonu/phosph_ase_sf"/>
</dbReference>
<dbReference type="OrthoDB" id="1935929at2759"/>
<dbReference type="Proteomes" id="UP000631114">
    <property type="component" value="Unassembled WGS sequence"/>
</dbReference>
<protein>
    <submittedName>
        <fullName evidence="1">Uncharacterized protein</fullName>
    </submittedName>
</protein>
<reference evidence="1 2" key="1">
    <citation type="submission" date="2020-10" db="EMBL/GenBank/DDBJ databases">
        <title>The Coptis chinensis genome and diversification of protoberbering-type alkaloids.</title>
        <authorList>
            <person name="Wang B."/>
            <person name="Shu S."/>
            <person name="Song C."/>
            <person name="Liu Y."/>
        </authorList>
    </citation>
    <scope>NUCLEOTIDE SEQUENCE [LARGE SCALE GENOMIC DNA]</scope>
    <source>
        <strain evidence="1">HL-2020</strain>
        <tissue evidence="1">Leaf</tissue>
    </source>
</reference>
<evidence type="ECO:0000313" key="1">
    <source>
        <dbReference type="EMBL" id="KAF9610368.1"/>
    </source>
</evidence>
<name>A0A835I5I6_9MAGN</name>